<evidence type="ECO:0000313" key="3">
    <source>
        <dbReference type="EMBL" id="KAK7056949.1"/>
    </source>
</evidence>
<dbReference type="Proteomes" id="UP001383192">
    <property type="component" value="Unassembled WGS sequence"/>
</dbReference>
<dbReference type="EMBL" id="JAYKXP010000006">
    <property type="protein sequence ID" value="KAK7056949.1"/>
    <property type="molecule type" value="Genomic_DNA"/>
</dbReference>
<feature type="signal peptide" evidence="2">
    <location>
        <begin position="1"/>
        <end position="18"/>
    </location>
</feature>
<evidence type="ECO:0000256" key="1">
    <source>
        <dbReference type="SAM" id="MobiDB-lite"/>
    </source>
</evidence>
<comment type="caution">
    <text evidence="3">The sequence shown here is derived from an EMBL/GenBank/DDBJ whole genome shotgun (WGS) entry which is preliminary data.</text>
</comment>
<evidence type="ECO:0000313" key="4">
    <source>
        <dbReference type="Proteomes" id="UP001383192"/>
    </source>
</evidence>
<feature type="region of interest" description="Disordered" evidence="1">
    <location>
        <begin position="27"/>
        <end position="47"/>
    </location>
</feature>
<accession>A0AAW0DVF9</accession>
<dbReference type="AlphaFoldDB" id="A0AAW0DVF9"/>
<feature type="chain" id="PRO_5043609178" evidence="2">
    <location>
        <begin position="19"/>
        <end position="206"/>
    </location>
</feature>
<name>A0AAW0DVF9_9AGAR</name>
<proteinExistence type="predicted"/>
<keyword evidence="2" id="KW-0732">Signal</keyword>
<protein>
    <submittedName>
        <fullName evidence="3">Uncharacterized protein</fullName>
    </submittedName>
</protein>
<organism evidence="3 4">
    <name type="scientific">Paramarasmius palmivorus</name>
    <dbReference type="NCBI Taxonomy" id="297713"/>
    <lineage>
        <taxon>Eukaryota</taxon>
        <taxon>Fungi</taxon>
        <taxon>Dikarya</taxon>
        <taxon>Basidiomycota</taxon>
        <taxon>Agaricomycotina</taxon>
        <taxon>Agaricomycetes</taxon>
        <taxon>Agaricomycetidae</taxon>
        <taxon>Agaricales</taxon>
        <taxon>Marasmiineae</taxon>
        <taxon>Marasmiaceae</taxon>
        <taxon>Paramarasmius</taxon>
    </lineage>
</organism>
<sequence length="206" mass="22734">MRCVAFITIAVSLSSALAASRFEARKDVDRPDPTNLDHCPGRPTGDADRCTFEKQKDLGTRTRRFQVGKPAENCENGPKAPSITSEIGGSHEFTETWSHSNKAEINLLGIKIGGEGGWEKSETRTESQTNSVTVPAGKKTVWSAKLEYKEYGGRIRLNYGDPSGDPGKDNYHYIWYNNDIVSSQPTGGDPAWEPVTVDCDKDFDME</sequence>
<evidence type="ECO:0000256" key="2">
    <source>
        <dbReference type="SAM" id="SignalP"/>
    </source>
</evidence>
<reference evidence="3 4" key="1">
    <citation type="submission" date="2024-01" db="EMBL/GenBank/DDBJ databases">
        <title>A draft genome for a cacao thread blight-causing isolate of Paramarasmius palmivorus.</title>
        <authorList>
            <person name="Baruah I.K."/>
            <person name="Bukari Y."/>
            <person name="Amoako-Attah I."/>
            <person name="Meinhardt L.W."/>
            <person name="Bailey B.A."/>
            <person name="Cohen S.P."/>
        </authorList>
    </citation>
    <scope>NUCLEOTIDE SEQUENCE [LARGE SCALE GENOMIC DNA]</scope>
    <source>
        <strain evidence="3 4">GH-12</strain>
    </source>
</reference>
<gene>
    <name evidence="3" type="ORF">VNI00_002667</name>
</gene>
<keyword evidence="4" id="KW-1185">Reference proteome</keyword>